<organism evidence="2">
    <name type="scientific">Trichuris suis</name>
    <name type="common">pig whipworm</name>
    <dbReference type="NCBI Taxonomy" id="68888"/>
    <lineage>
        <taxon>Eukaryota</taxon>
        <taxon>Metazoa</taxon>
        <taxon>Ecdysozoa</taxon>
        <taxon>Nematoda</taxon>
        <taxon>Enoplea</taxon>
        <taxon>Dorylaimia</taxon>
        <taxon>Trichinellida</taxon>
        <taxon>Trichuridae</taxon>
        <taxon>Trichuris</taxon>
    </lineage>
</organism>
<name>A0A085MZM8_9BILA</name>
<feature type="non-terminal residue" evidence="2">
    <location>
        <position position="1"/>
    </location>
</feature>
<evidence type="ECO:0000313" key="2">
    <source>
        <dbReference type="EMBL" id="KFD62674.1"/>
    </source>
</evidence>
<gene>
    <name evidence="2" type="ORF">M514_25149</name>
</gene>
<dbReference type="AlphaFoldDB" id="A0A085MZM8"/>
<reference evidence="2" key="1">
    <citation type="journal article" date="2014" name="Nat. Genet.">
        <title>Genome and transcriptome of the porcine whipworm Trichuris suis.</title>
        <authorList>
            <person name="Jex A.R."/>
            <person name="Nejsum P."/>
            <person name="Schwarz E.M."/>
            <person name="Hu L."/>
            <person name="Young N.D."/>
            <person name="Hall R.S."/>
            <person name="Korhonen P.K."/>
            <person name="Liao S."/>
            <person name="Thamsborg S."/>
            <person name="Xia J."/>
            <person name="Xu P."/>
            <person name="Wang S."/>
            <person name="Scheerlinck J.P."/>
            <person name="Hofmann A."/>
            <person name="Sternberg P.W."/>
            <person name="Wang J."/>
            <person name="Gasser R.B."/>
        </authorList>
    </citation>
    <scope>NUCLEOTIDE SEQUENCE [LARGE SCALE GENOMIC DNA]</scope>
    <source>
        <strain evidence="2">DCEP-RM93F</strain>
    </source>
</reference>
<protein>
    <submittedName>
        <fullName evidence="2">Uncharacterized protein</fullName>
    </submittedName>
</protein>
<evidence type="ECO:0000256" key="1">
    <source>
        <dbReference type="SAM" id="MobiDB-lite"/>
    </source>
</evidence>
<accession>A0A085MZM8</accession>
<sequence length="267" mass="29949">CSSGGHTDVELAGELSNARFRYVVPRPHVALQSVHGSHSATSQPSSAMLNDCYASISVKQARNCRYVVHIIQELRLGNGNGTKSASDTPKLDRPNRPANRKWNNIDGALSQTFSSITVAEEASSNFKSRDKFDVGMKYNHACNVMRSQTILNRGEIVGQFQMSQVEQSIVVNIVQFQQWYGFFQSRFVDHYHKWISHPFRIAKTITNALTGSIVEDDFSLQVGKLVEPLRYVDSQTGDDSLSTIHLRRNNADFVWCNACRPSHLLVC</sequence>
<dbReference type="Proteomes" id="UP000030758">
    <property type="component" value="Unassembled WGS sequence"/>
</dbReference>
<dbReference type="EMBL" id="KL367590">
    <property type="protein sequence ID" value="KFD62674.1"/>
    <property type="molecule type" value="Genomic_DNA"/>
</dbReference>
<proteinExistence type="predicted"/>
<feature type="region of interest" description="Disordered" evidence="1">
    <location>
        <begin position="78"/>
        <end position="103"/>
    </location>
</feature>